<dbReference type="PATRIC" id="fig|1127483.3.peg.7788"/>
<dbReference type="CDD" id="cd02612">
    <property type="entry name" value="HAD_PGPPase"/>
    <property type="match status" value="1"/>
</dbReference>
<dbReference type="Gene3D" id="3.40.50.1000">
    <property type="entry name" value="HAD superfamily/HAD-like"/>
    <property type="match status" value="1"/>
</dbReference>
<dbReference type="EMBL" id="AHJE01000147">
    <property type="protein sequence ID" value="EHP38107.1"/>
    <property type="molecule type" value="Genomic_DNA"/>
</dbReference>
<protein>
    <submittedName>
        <fullName evidence="4">Phosphoserine phosphatase</fullName>
    </submittedName>
</protein>
<evidence type="ECO:0000256" key="2">
    <source>
        <dbReference type="ARBA" id="ARBA00022801"/>
    </source>
</evidence>
<evidence type="ECO:0000256" key="3">
    <source>
        <dbReference type="ARBA" id="ARBA00022842"/>
    </source>
</evidence>
<comment type="caution">
    <text evidence="4">The sequence shown here is derived from an EMBL/GenBank/DDBJ whole genome shotgun (WGS) entry which is preliminary data.</text>
</comment>
<keyword evidence="1" id="KW-0479">Metal-binding</keyword>
<keyword evidence="3" id="KW-0460">Magnesium</keyword>
<evidence type="ECO:0000313" key="5">
    <source>
        <dbReference type="Proteomes" id="UP000005808"/>
    </source>
</evidence>
<organism evidence="4 5">
    <name type="scientific">Cupriavidus basilensis OR16</name>
    <dbReference type="NCBI Taxonomy" id="1127483"/>
    <lineage>
        <taxon>Bacteria</taxon>
        <taxon>Pseudomonadati</taxon>
        <taxon>Pseudomonadota</taxon>
        <taxon>Betaproteobacteria</taxon>
        <taxon>Burkholderiales</taxon>
        <taxon>Burkholderiaceae</taxon>
        <taxon>Cupriavidus</taxon>
    </lineage>
</organism>
<evidence type="ECO:0000313" key="4">
    <source>
        <dbReference type="EMBL" id="EHP38107.1"/>
    </source>
</evidence>
<dbReference type="InterPro" id="IPR006385">
    <property type="entry name" value="HAD_hydro_SerB1"/>
</dbReference>
<dbReference type="InterPro" id="IPR023214">
    <property type="entry name" value="HAD_sf"/>
</dbReference>
<dbReference type="GO" id="GO:0016787">
    <property type="term" value="F:hydrolase activity"/>
    <property type="evidence" value="ECO:0007669"/>
    <property type="project" value="UniProtKB-KW"/>
</dbReference>
<dbReference type="Gene3D" id="1.20.1440.100">
    <property type="entry name" value="SG protein - dephosphorylation function"/>
    <property type="match status" value="1"/>
</dbReference>
<dbReference type="Pfam" id="PF12710">
    <property type="entry name" value="HAD"/>
    <property type="match status" value="1"/>
</dbReference>
<gene>
    <name evidence="4" type="ORF">OR16_39144</name>
</gene>
<dbReference type="Proteomes" id="UP000005808">
    <property type="component" value="Unassembled WGS sequence"/>
</dbReference>
<dbReference type="InterPro" id="IPR050582">
    <property type="entry name" value="HAD-like_SerB"/>
</dbReference>
<dbReference type="AlphaFoldDB" id="H1SHB6"/>
<sequence>MSCLALFDLDHTLLPLDSEYEWARYLVDAGAADASEVEANNALWLAEYTAGRLDFHRHAAFALGLLARHPRAHLEALRSGFMRDVIVPAIRPEARALLATHQDAGDLCCIVTATCRFVTEPIAEALGVAHLLAVEAGCDASGNFTGALEGVPSFGAGKIERVTHWLDSLGMAWAQFERTVFYSDSRNDIPLLEAVSHPVATNPDAALRALADTRGWPLLMLFASPTAEPAPALATA</sequence>
<dbReference type="OrthoDB" id="9784466at2"/>
<dbReference type="PANTHER" id="PTHR43344:SF13">
    <property type="entry name" value="PHOSPHATASE RV3661-RELATED"/>
    <property type="match status" value="1"/>
</dbReference>
<accession>H1SHB6</accession>
<dbReference type="RefSeq" id="WP_006163910.1">
    <property type="nucleotide sequence ID" value="NZ_AHJE01000147.1"/>
</dbReference>
<dbReference type="PANTHER" id="PTHR43344">
    <property type="entry name" value="PHOSPHOSERINE PHOSPHATASE"/>
    <property type="match status" value="1"/>
</dbReference>
<dbReference type="NCBIfam" id="TIGR01488">
    <property type="entry name" value="HAD-SF-IB"/>
    <property type="match status" value="1"/>
</dbReference>
<dbReference type="GO" id="GO:0046872">
    <property type="term" value="F:metal ion binding"/>
    <property type="evidence" value="ECO:0007669"/>
    <property type="project" value="UniProtKB-KW"/>
</dbReference>
<proteinExistence type="predicted"/>
<dbReference type="InterPro" id="IPR036412">
    <property type="entry name" value="HAD-like_sf"/>
</dbReference>
<dbReference type="NCBIfam" id="TIGR01490">
    <property type="entry name" value="HAD-SF-IB-hyp1"/>
    <property type="match status" value="1"/>
</dbReference>
<dbReference type="SUPFAM" id="SSF56784">
    <property type="entry name" value="HAD-like"/>
    <property type="match status" value="1"/>
</dbReference>
<evidence type="ECO:0000256" key="1">
    <source>
        <dbReference type="ARBA" id="ARBA00022723"/>
    </source>
</evidence>
<keyword evidence="2" id="KW-0378">Hydrolase</keyword>
<reference evidence="4 5" key="1">
    <citation type="journal article" date="2012" name="J. Bacteriol.">
        <title>De Novo Genome Project of Cupriavidus basilensis OR16.</title>
        <authorList>
            <person name="Cserhati M."/>
            <person name="Kriszt B."/>
            <person name="Szoboszlay S."/>
            <person name="Toth A."/>
            <person name="Szabo I."/>
            <person name="Tancsics A."/>
            <person name="Nagy I."/>
            <person name="Horvath B."/>
            <person name="Nagy I."/>
            <person name="Kukolya J."/>
        </authorList>
    </citation>
    <scope>NUCLEOTIDE SEQUENCE [LARGE SCALE GENOMIC DNA]</scope>
    <source>
        <strain evidence="4 5">OR16</strain>
    </source>
</reference>
<name>H1SHB6_9BURK</name>